<name>A0A2C6KBZ8_9APIC</name>
<accession>A0A2C6KBZ8</accession>
<evidence type="ECO:0000313" key="3">
    <source>
        <dbReference type="Proteomes" id="UP000221165"/>
    </source>
</evidence>
<comment type="caution">
    <text evidence="2">The sequence shown here is derived from an EMBL/GenBank/DDBJ whole genome shotgun (WGS) entry which is preliminary data.</text>
</comment>
<keyword evidence="1" id="KW-1133">Transmembrane helix</keyword>
<keyword evidence="1" id="KW-0472">Membrane</keyword>
<dbReference type="EMBL" id="MIGC01010371">
    <property type="protein sequence ID" value="PHJ14939.1"/>
    <property type="molecule type" value="Genomic_DNA"/>
</dbReference>
<organism evidence="2 3">
    <name type="scientific">Cystoisospora suis</name>
    <dbReference type="NCBI Taxonomy" id="483139"/>
    <lineage>
        <taxon>Eukaryota</taxon>
        <taxon>Sar</taxon>
        <taxon>Alveolata</taxon>
        <taxon>Apicomplexa</taxon>
        <taxon>Conoidasida</taxon>
        <taxon>Coccidia</taxon>
        <taxon>Eucoccidiorida</taxon>
        <taxon>Eimeriorina</taxon>
        <taxon>Sarcocystidae</taxon>
        <taxon>Cystoisospora</taxon>
    </lineage>
</organism>
<dbReference type="RefSeq" id="XP_067916673.1">
    <property type="nucleotide sequence ID" value="XM_068071351.1"/>
</dbReference>
<keyword evidence="1" id="KW-0812">Transmembrane</keyword>
<proteinExistence type="predicted"/>
<dbReference type="AlphaFoldDB" id="A0A2C6KBZ8"/>
<feature type="transmembrane region" description="Helical" evidence="1">
    <location>
        <begin position="21"/>
        <end position="40"/>
    </location>
</feature>
<evidence type="ECO:0000313" key="2">
    <source>
        <dbReference type="EMBL" id="PHJ14939.1"/>
    </source>
</evidence>
<evidence type="ECO:0000256" key="1">
    <source>
        <dbReference type="SAM" id="Phobius"/>
    </source>
</evidence>
<dbReference type="SUPFAM" id="SSF81665">
    <property type="entry name" value="Calcium ATPase, transmembrane domain M"/>
    <property type="match status" value="1"/>
</dbReference>
<dbReference type="Gene3D" id="1.20.1110.10">
    <property type="entry name" value="Calcium-transporting ATPase, transmembrane domain"/>
    <property type="match status" value="1"/>
</dbReference>
<reference evidence="2 3" key="1">
    <citation type="journal article" date="2017" name="Int. J. Parasitol.">
        <title>The genome of the protozoan parasite Cystoisospora suis and a reverse vaccinology approach to identify vaccine candidates.</title>
        <authorList>
            <person name="Palmieri N."/>
            <person name="Shrestha A."/>
            <person name="Ruttkowski B."/>
            <person name="Beck T."/>
            <person name="Vogl C."/>
            <person name="Tomley F."/>
            <person name="Blake D.P."/>
            <person name="Joachim A."/>
        </authorList>
    </citation>
    <scope>NUCLEOTIDE SEQUENCE [LARGE SCALE GENOMIC DNA]</scope>
    <source>
        <strain evidence="2 3">Wien I</strain>
    </source>
</reference>
<dbReference type="InterPro" id="IPR023298">
    <property type="entry name" value="ATPase_P-typ_TM_dom_sf"/>
</dbReference>
<dbReference type="GeneID" id="94434562"/>
<sequence>MKKEPRHREDKLISRWIFFRYMLIGIYVGFSTVGIFISWFTTGIDNVRDPHALVSLQQLMNWNKCSTWPEEDFQVKPVYGMTEGDDPCSFFTAGKVKV</sequence>
<protein>
    <submittedName>
        <fullName evidence="2">Calcium-transporting</fullName>
    </submittedName>
</protein>
<feature type="non-terminal residue" evidence="2">
    <location>
        <position position="98"/>
    </location>
</feature>
<dbReference type="Proteomes" id="UP000221165">
    <property type="component" value="Unassembled WGS sequence"/>
</dbReference>
<keyword evidence="3" id="KW-1185">Reference proteome</keyword>
<dbReference type="VEuPathDB" id="ToxoDB:CSUI_011250"/>
<dbReference type="OrthoDB" id="3352408at2759"/>
<gene>
    <name evidence="2" type="ORF">CSUI_011250</name>
</gene>